<dbReference type="FunFam" id="1.10.10.60:FF:000077">
    <property type="entry name" value="MYB transcription factor"/>
    <property type="match status" value="1"/>
</dbReference>
<evidence type="ECO:0000256" key="3">
    <source>
        <dbReference type="ARBA" id="ARBA00023015"/>
    </source>
</evidence>
<evidence type="ECO:0000256" key="4">
    <source>
        <dbReference type="ARBA" id="ARBA00023125"/>
    </source>
</evidence>
<dbReference type="InterPro" id="IPR017930">
    <property type="entry name" value="Myb_dom"/>
</dbReference>
<dbReference type="Proteomes" id="UP000631114">
    <property type="component" value="Unassembled WGS sequence"/>
</dbReference>
<dbReference type="AlphaFoldDB" id="A0A835HX49"/>
<dbReference type="EMBL" id="JADFTS010000005">
    <property type="protein sequence ID" value="KAF9605802.1"/>
    <property type="molecule type" value="Genomic_DNA"/>
</dbReference>
<evidence type="ECO:0000256" key="1">
    <source>
        <dbReference type="ARBA" id="ARBA00004123"/>
    </source>
</evidence>
<keyword evidence="5" id="KW-0010">Activator</keyword>
<dbReference type="SMART" id="SM00717">
    <property type="entry name" value="SANT"/>
    <property type="match status" value="2"/>
</dbReference>
<dbReference type="CDD" id="cd00167">
    <property type="entry name" value="SANT"/>
    <property type="match status" value="2"/>
</dbReference>
<feature type="compositionally biased region" description="Low complexity" evidence="8">
    <location>
        <begin position="127"/>
        <end position="153"/>
    </location>
</feature>
<dbReference type="SUPFAM" id="SSF46689">
    <property type="entry name" value="Homeodomain-like"/>
    <property type="match status" value="1"/>
</dbReference>
<organism evidence="11 12">
    <name type="scientific">Coptis chinensis</name>
    <dbReference type="NCBI Taxonomy" id="261450"/>
    <lineage>
        <taxon>Eukaryota</taxon>
        <taxon>Viridiplantae</taxon>
        <taxon>Streptophyta</taxon>
        <taxon>Embryophyta</taxon>
        <taxon>Tracheophyta</taxon>
        <taxon>Spermatophyta</taxon>
        <taxon>Magnoliopsida</taxon>
        <taxon>Ranunculales</taxon>
        <taxon>Ranunculaceae</taxon>
        <taxon>Coptidoideae</taxon>
        <taxon>Coptis</taxon>
    </lineage>
</organism>
<evidence type="ECO:0000259" key="10">
    <source>
        <dbReference type="PROSITE" id="PS51294"/>
    </source>
</evidence>
<dbReference type="InterPro" id="IPR051953">
    <property type="entry name" value="Plant_SW-associated_TFs"/>
</dbReference>
<gene>
    <name evidence="11" type="ORF">IFM89_018529</name>
</gene>
<name>A0A835HX49_9MAGN</name>
<keyword evidence="3" id="KW-0805">Transcription regulation</keyword>
<protein>
    <submittedName>
        <fullName evidence="11">Uncharacterized protein</fullName>
    </submittedName>
</protein>
<feature type="domain" description="Myb-like" evidence="9">
    <location>
        <begin position="63"/>
        <end position="113"/>
    </location>
</feature>
<feature type="region of interest" description="Disordered" evidence="8">
    <location>
        <begin position="119"/>
        <end position="174"/>
    </location>
</feature>
<evidence type="ECO:0000256" key="8">
    <source>
        <dbReference type="SAM" id="MobiDB-lite"/>
    </source>
</evidence>
<feature type="domain" description="HTH myb-type" evidence="10">
    <location>
        <begin position="63"/>
        <end position="117"/>
    </location>
</feature>
<reference evidence="11 12" key="1">
    <citation type="submission" date="2020-10" db="EMBL/GenBank/DDBJ databases">
        <title>The Coptis chinensis genome and diversification of protoberbering-type alkaloids.</title>
        <authorList>
            <person name="Wang B."/>
            <person name="Shu S."/>
            <person name="Song C."/>
            <person name="Liu Y."/>
        </authorList>
    </citation>
    <scope>NUCLEOTIDE SEQUENCE [LARGE SCALE GENOMIC DNA]</scope>
    <source>
        <strain evidence="11">HL-2020</strain>
        <tissue evidence="11">Leaf</tissue>
    </source>
</reference>
<dbReference type="OrthoDB" id="2143914at2759"/>
<dbReference type="InterPro" id="IPR001005">
    <property type="entry name" value="SANT/Myb"/>
</dbReference>
<evidence type="ECO:0000313" key="12">
    <source>
        <dbReference type="Proteomes" id="UP000631114"/>
    </source>
</evidence>
<dbReference type="PANTHER" id="PTHR47997">
    <property type="entry name" value="MYB DOMAIN PROTEIN 55"/>
    <property type="match status" value="1"/>
</dbReference>
<dbReference type="GO" id="GO:0003677">
    <property type="term" value="F:DNA binding"/>
    <property type="evidence" value="ECO:0007669"/>
    <property type="project" value="UniProtKB-KW"/>
</dbReference>
<proteinExistence type="predicted"/>
<comment type="subcellular location">
    <subcellularLocation>
        <location evidence="1">Nucleus</location>
    </subcellularLocation>
</comment>
<evidence type="ECO:0000313" key="11">
    <source>
        <dbReference type="EMBL" id="KAF9605802.1"/>
    </source>
</evidence>
<dbReference type="PANTHER" id="PTHR47997:SF11">
    <property type="entry name" value="TRANSCRIPTION FACTOR LAF1"/>
    <property type="match status" value="1"/>
</dbReference>
<evidence type="ECO:0000256" key="2">
    <source>
        <dbReference type="ARBA" id="ARBA00022737"/>
    </source>
</evidence>
<feature type="domain" description="HTH myb-type" evidence="10">
    <location>
        <begin position="10"/>
        <end position="62"/>
    </location>
</feature>
<dbReference type="Pfam" id="PF00249">
    <property type="entry name" value="Myb_DNA-binding"/>
    <property type="match status" value="2"/>
</dbReference>
<feature type="domain" description="Myb-like" evidence="9">
    <location>
        <begin position="10"/>
        <end position="62"/>
    </location>
</feature>
<dbReference type="GO" id="GO:0045893">
    <property type="term" value="P:positive regulation of DNA-templated transcription"/>
    <property type="evidence" value="ECO:0007669"/>
    <property type="project" value="UniProtKB-ARBA"/>
</dbReference>
<accession>A0A835HX49</accession>
<dbReference type="GO" id="GO:0005634">
    <property type="term" value="C:nucleus"/>
    <property type="evidence" value="ECO:0007669"/>
    <property type="project" value="UniProtKB-SubCell"/>
</dbReference>
<keyword evidence="12" id="KW-1185">Reference proteome</keyword>
<keyword evidence="6" id="KW-0804">Transcription</keyword>
<dbReference type="PROSITE" id="PS51294">
    <property type="entry name" value="HTH_MYB"/>
    <property type="match status" value="2"/>
</dbReference>
<evidence type="ECO:0000256" key="5">
    <source>
        <dbReference type="ARBA" id="ARBA00023159"/>
    </source>
</evidence>
<keyword evidence="7" id="KW-0539">Nucleus</keyword>
<dbReference type="PROSITE" id="PS50090">
    <property type="entry name" value="MYB_LIKE"/>
    <property type="match status" value="2"/>
</dbReference>
<dbReference type="Gene3D" id="1.10.10.60">
    <property type="entry name" value="Homeodomain-like"/>
    <property type="match status" value="2"/>
</dbReference>
<evidence type="ECO:0000259" key="9">
    <source>
        <dbReference type="PROSITE" id="PS50090"/>
    </source>
</evidence>
<sequence length="272" mass="31033">MATKTCEKPKLTHRKGLWSPEEDERLRDYILQYGHGCWSSLPTKAGLQRNGKSCRLRWINYLRPGLKRGAFSEQEREIISALHHSSGNKWSQIAQQLPGRTDNEIKNYWNSYLKKNVMKPEGKQAQSSTISTKSTVSTPNSQESNNEASSSESVKTSQLRRIESSLESHNSVANRESNQSYFPKILFTEWLSSDHAQNPNTVQSGNQMVPKENLNVVNIVSKHSHLNEEEHYFDSGYHHGLNNSTTYANVGFVDFVPLAEMYSDFDMYNDVV</sequence>
<comment type="caution">
    <text evidence="11">The sequence shown here is derived from an EMBL/GenBank/DDBJ whole genome shotgun (WGS) entry which is preliminary data.</text>
</comment>
<evidence type="ECO:0000256" key="6">
    <source>
        <dbReference type="ARBA" id="ARBA00023163"/>
    </source>
</evidence>
<evidence type="ECO:0000256" key="7">
    <source>
        <dbReference type="ARBA" id="ARBA00023242"/>
    </source>
</evidence>
<keyword evidence="4" id="KW-0238">DNA-binding</keyword>
<keyword evidence="2" id="KW-0677">Repeat</keyword>
<dbReference type="InterPro" id="IPR009057">
    <property type="entry name" value="Homeodomain-like_sf"/>
</dbReference>